<protein>
    <submittedName>
        <fullName evidence="1">Putative hemagglutinin</fullName>
    </submittedName>
</protein>
<proteinExistence type="predicted"/>
<reference evidence="1" key="1">
    <citation type="journal article" date="2017" name="Science">
        <title>Giant viruses with an expanded complement of translation system components.</title>
        <authorList>
            <person name="Schulz F."/>
            <person name="Yutin N."/>
            <person name="Ivanova N.N."/>
            <person name="Ortega D.R."/>
            <person name="Lee T.K."/>
            <person name="Vierheilig J."/>
            <person name="Daims H."/>
            <person name="Horn M."/>
            <person name="Wagner M."/>
            <person name="Jensen G.J."/>
            <person name="Kyrpides N.C."/>
            <person name="Koonin E.V."/>
            <person name="Woyke T."/>
        </authorList>
    </citation>
    <scope>NUCLEOTIDE SEQUENCE</scope>
    <source>
        <strain evidence="1">ILV1</strain>
    </source>
</reference>
<name>A0A1V0SD22_9VIRU</name>
<gene>
    <name evidence="1" type="ORF">Indivirus_2_9</name>
</gene>
<organism evidence="1">
    <name type="scientific">Indivirus ILV1</name>
    <dbReference type="NCBI Taxonomy" id="1977633"/>
    <lineage>
        <taxon>Viruses</taxon>
        <taxon>Varidnaviria</taxon>
        <taxon>Bamfordvirae</taxon>
        <taxon>Nucleocytoviricota</taxon>
        <taxon>Megaviricetes</taxon>
        <taxon>Imitervirales</taxon>
        <taxon>Mimiviridae</taxon>
        <taxon>Klosneuvirinae</taxon>
        <taxon>Indivirus</taxon>
    </lineage>
</organism>
<dbReference type="EMBL" id="KY684086">
    <property type="protein sequence ID" value="ARF09630.1"/>
    <property type="molecule type" value="Genomic_DNA"/>
</dbReference>
<evidence type="ECO:0000313" key="1">
    <source>
        <dbReference type="EMBL" id="ARF09630.1"/>
    </source>
</evidence>
<accession>A0A1V0SD22</accession>
<sequence>MYQVTLSGKLGSVELVLSLNDKCIFNAIIESSNAHNEDNKIKVCHVDMNKNDPFLDLFLNTSIKDNIITIPNFITLRQGSNNIIAIDQDQTFPKMYPCTLILNLGFVAIYNLSVSTLDIINGKVAVDKTLLANTIKSCCDILVYSTGTVQAESIEVNNALLDNSGKVTVSKNMKVNKGALTNFEIGVMDVQHLEVSESGHENKGELITRGFIQKLCKVEFTQQPGSKSLIKSDVPFSNNGTWIATGLVDFGRMLFRNKGTINWTKVDFRLEESGIGHWSSGTWTFDEVKANNQIFITNCGVMHLKNSELQFNWLLNRKNLIISSGKYYVRGLQNWTNALISFIDNEFTFSDQKKLNGVNHYLTSDRFGGPVGKFESEKNFNYFHHNLPDEIVCQSDLHFSQQNIKDHRLKYLKNVKCSGTVHYYCKDIKLKKNKKITDIAHLSLNIEGNFTNPEYSFTALGLTLDVKGILVNGLSNEKMGTIVADGQLHLTAHSIDNKFGKIYGKRKTRIHVGKEDLMNGSAISKGPFRYGLNGSYIASGKSLQITVAKEFKNHYGQVYSHKPMHLKGHIITNLAGEIICGNDIKFTAHSFTNTRDAVYRAGVADWTWAYTQCAHDFESSDQAFVRSLGSIYFEVSIGTNLASTILAQKDIQYYTKSAKEKIFSWFKSGSYTSEQPSTFTSVARNNWGWGLHDRGGTHQSGSPVSVYPSTLQAGQSIKIDTGSFTISSNMNSPIIAITANNGHFNNTARHRKNVNCQATIFVDLTQLIQQQVANKKGFLRLTSKGKVKSDLGNKKALVHQSSVMLVTEDNQHLYDLPFNKMNILNPLQDMPSDFLNLFIQSTLSEVAGKVHIKDLNGQSLAKKLLSNADLFQQETHKALVNKKDLYQRAPYVMILQELKKVNDVLQSQTVLCVPPQEICEFQSEGDIGANEFACTTENDQIHSNNRIIARDILDVMSKKGSVKRQTESYVQVTYVDDSIITQDVAMPKQTFVCLNGNVNIKAHKDSISVGTDTVAVKGDIVETIETGNIINKPLILQKTVETKEKDGNLLSSTETVTRDITHSTVQTRNIAGQHIMKTGKEKIEQIATQDVAGTKIVYDAKNITIESAILANSKEVTKESTNGFTEKREYDLEESATISQASINAPTIIFKGDMASLKGVNVVGQELIDETVKGLYVGPQVQELKYTKQVTVESPLSSLDAGCKGGYEVMVQSRLAIDKIIRLVDNKEIILESVLWSEKRTEVIGKIIETNYELKKWHLSWCVNKQAIPDEALIIVSVAVAFATYGTGATLMGTFGTVGAMSSAGFTTLCTAATTNFLKTGDPIMTAKSLLTDDFVRNLAINIASVGICDKLGVAGRPDVNGSIVDFAKHNALKAIVNVPLNTVIGKQDINEVLKGELVNVIVDTAQQFTAAQIGRMYRDGDLNFLNHKISHAVSGAATGAVNNLILNKPIIEGALSSATGAVIGELAAELNPLNIQDIDTQLFTSKIIAGTVALLLKQDVGLSIKTATNTLENNWFHCIMAALSALGLTHAIKDAMDAYEESGLDAAIDVLVLHGIVMRLEKGVMHYGGKIFSSAKDLWKQVSLDKAKNIWEKIIGKKNLLDPKSVINRDLLYHKLSIQEKMGEIGTPFAGGNTGKVFRDEPRIINQYGGEIGDWVKKSSSKFTTKAGQDIELHWIENVKTGKRVEYKQKLIN</sequence>